<protein>
    <recommendedName>
        <fullName evidence="3">Ankyrin repeat domain containing protein</fullName>
    </recommendedName>
</protein>
<dbReference type="SUPFAM" id="SSF140860">
    <property type="entry name" value="Pseudo ankyrin repeat-like"/>
    <property type="match status" value="1"/>
</dbReference>
<sequence length="192" mass="21208">MACSVTRPADLPYLPTEVWALVASGLQGTHLLAFASASRQLRSAQARSGRILRTRHREVFSKTKRPTEDFLLWLGDCTDPADERAFGAIACAAARHGYLRVLERVESRARGVLVREETSWHASRAGQLDALAWLRDRGCHWSEHTATAAASGGHLSVLRWLESQGCPMLRHVCREVARSNDAIALWLDASPA</sequence>
<reference evidence="1 2" key="1">
    <citation type="submission" date="2024-03" db="EMBL/GenBank/DDBJ databases">
        <title>Complete genome sequence of the green alga Chloropicon roscoffensis RCC1871.</title>
        <authorList>
            <person name="Lemieux C."/>
            <person name="Pombert J.-F."/>
            <person name="Otis C."/>
            <person name="Turmel M."/>
        </authorList>
    </citation>
    <scope>NUCLEOTIDE SEQUENCE [LARGE SCALE GENOMIC DNA]</scope>
    <source>
        <strain evidence="1 2">RCC1871</strain>
    </source>
</reference>
<keyword evidence="2" id="KW-1185">Reference proteome</keyword>
<dbReference type="EMBL" id="CP151503">
    <property type="protein sequence ID" value="WZN61107.1"/>
    <property type="molecule type" value="Genomic_DNA"/>
</dbReference>
<proteinExistence type="predicted"/>
<evidence type="ECO:0008006" key="3">
    <source>
        <dbReference type="Google" id="ProtNLM"/>
    </source>
</evidence>
<organism evidence="1 2">
    <name type="scientific">Chloropicon roscoffensis</name>
    <dbReference type="NCBI Taxonomy" id="1461544"/>
    <lineage>
        <taxon>Eukaryota</taxon>
        <taxon>Viridiplantae</taxon>
        <taxon>Chlorophyta</taxon>
        <taxon>Chloropicophyceae</taxon>
        <taxon>Chloropicales</taxon>
        <taxon>Chloropicaceae</taxon>
        <taxon>Chloropicon</taxon>
    </lineage>
</organism>
<evidence type="ECO:0000313" key="2">
    <source>
        <dbReference type="Proteomes" id="UP001472866"/>
    </source>
</evidence>
<dbReference type="AlphaFoldDB" id="A0AAX4P473"/>
<evidence type="ECO:0000313" key="1">
    <source>
        <dbReference type="EMBL" id="WZN61107.1"/>
    </source>
</evidence>
<gene>
    <name evidence="1" type="ORF">HKI87_03g26410</name>
</gene>
<name>A0AAX4P473_9CHLO</name>
<dbReference type="Proteomes" id="UP001472866">
    <property type="component" value="Chromosome 03"/>
</dbReference>
<accession>A0AAX4P473</accession>